<dbReference type="OrthoDB" id="269822at2759"/>
<keyword evidence="1" id="KW-0812">Transmembrane</keyword>
<name>A0A8H4K8S0_9HYPO</name>
<reference evidence="2" key="1">
    <citation type="submission" date="2020-01" db="EMBL/GenBank/DDBJ databases">
        <title>Identification and distribution of gene clusters putatively required for synthesis of sphingolipid metabolism inhibitors in phylogenetically diverse species of the filamentous fungus Fusarium.</title>
        <authorList>
            <person name="Kim H.-S."/>
            <person name="Busman M."/>
            <person name="Brown D.W."/>
            <person name="Divon H."/>
            <person name="Uhlig S."/>
            <person name="Proctor R.H."/>
        </authorList>
    </citation>
    <scope>NUCLEOTIDE SEQUENCE</scope>
    <source>
        <strain evidence="2">NRRL 53441</strain>
    </source>
</reference>
<feature type="transmembrane region" description="Helical" evidence="1">
    <location>
        <begin position="170"/>
        <end position="189"/>
    </location>
</feature>
<feature type="transmembrane region" description="Helical" evidence="1">
    <location>
        <begin position="141"/>
        <end position="164"/>
    </location>
</feature>
<evidence type="ECO:0000256" key="1">
    <source>
        <dbReference type="SAM" id="Phobius"/>
    </source>
</evidence>
<dbReference type="PANTHER" id="PTHR31145:SF8">
    <property type="entry name" value="INTEGRAL MEMBRANE PROTEIN (AFU_ORTHOLOGUE AFUA_2G17475)"/>
    <property type="match status" value="1"/>
</dbReference>
<dbReference type="InterPro" id="IPR040241">
    <property type="entry name" value="TRP_Flc/Pkd2-like"/>
</dbReference>
<evidence type="ECO:0000313" key="3">
    <source>
        <dbReference type="Proteomes" id="UP000605986"/>
    </source>
</evidence>
<dbReference type="AlphaFoldDB" id="A0A8H4K8S0"/>
<dbReference type="GO" id="GO:0016020">
    <property type="term" value="C:membrane"/>
    <property type="evidence" value="ECO:0007669"/>
    <property type="project" value="TreeGrafter"/>
</dbReference>
<sequence>MTTIGISLCFFSVPLLSYISYDLLLVGYLPNYRVGLAIIMILIIIGVSHFLRQVLRTQTEDKPRPLRDNDSELDGHVLDFRWVGWFLSRHISHTIPLIQAIGVGGLQAFPIVQLIVLLACECLILVFYLASKRSARIMTSVTLYVLVIRVLSVMLLGILILPVSGGARQWIGYVILSLHALAILAGFLVKHLWKLYRTVSKSPAVNQNGPVDVTNGEANLTTFHMDNIERHSTTNLLDYRQTYSRELPQQNFQPDPASFYRPPRSRAVSPTFQPPQPVPALRVSKASASDHCTNERTFSLEMALSEVSVDPDVDYSIRESDRFYGVAEERVFITPAPSPDQMSTSGFSSDGGLPVRLVDQSRRFKKKGFKLSDPRDLLRRGNKNIEMFNTRWLMVTGLLIDNAEVSDFQ</sequence>
<dbReference type="EMBL" id="JAADJG010000520">
    <property type="protein sequence ID" value="KAF4445511.1"/>
    <property type="molecule type" value="Genomic_DNA"/>
</dbReference>
<feature type="transmembrane region" description="Helical" evidence="1">
    <location>
        <begin position="108"/>
        <end position="129"/>
    </location>
</feature>
<gene>
    <name evidence="2" type="ORF">F53441_10764</name>
</gene>
<organism evidence="2 3">
    <name type="scientific">Fusarium austroafricanum</name>
    <dbReference type="NCBI Taxonomy" id="2364996"/>
    <lineage>
        <taxon>Eukaryota</taxon>
        <taxon>Fungi</taxon>
        <taxon>Dikarya</taxon>
        <taxon>Ascomycota</taxon>
        <taxon>Pezizomycotina</taxon>
        <taxon>Sordariomycetes</taxon>
        <taxon>Hypocreomycetidae</taxon>
        <taxon>Hypocreales</taxon>
        <taxon>Nectriaceae</taxon>
        <taxon>Fusarium</taxon>
        <taxon>Fusarium concolor species complex</taxon>
    </lineage>
</organism>
<dbReference type="PANTHER" id="PTHR31145">
    <property type="entry name" value="INTEGRAL MEMBRANE PROTEIN (AFU_ORTHOLOGUE AFUA_7G01610)"/>
    <property type="match status" value="1"/>
</dbReference>
<keyword evidence="1" id="KW-1133">Transmembrane helix</keyword>
<evidence type="ECO:0008006" key="4">
    <source>
        <dbReference type="Google" id="ProtNLM"/>
    </source>
</evidence>
<accession>A0A8H4K8S0</accession>
<proteinExistence type="predicted"/>
<dbReference type="GO" id="GO:0055085">
    <property type="term" value="P:transmembrane transport"/>
    <property type="evidence" value="ECO:0007669"/>
    <property type="project" value="TreeGrafter"/>
</dbReference>
<evidence type="ECO:0000313" key="2">
    <source>
        <dbReference type="EMBL" id="KAF4445511.1"/>
    </source>
</evidence>
<feature type="transmembrane region" description="Helical" evidence="1">
    <location>
        <begin position="34"/>
        <end position="55"/>
    </location>
</feature>
<protein>
    <recommendedName>
        <fullName evidence="4">TRP C-terminal domain-containing protein</fullName>
    </recommendedName>
</protein>
<dbReference type="Proteomes" id="UP000605986">
    <property type="component" value="Unassembled WGS sequence"/>
</dbReference>
<keyword evidence="1" id="KW-0472">Membrane</keyword>
<keyword evidence="3" id="KW-1185">Reference proteome</keyword>
<comment type="caution">
    <text evidence="2">The sequence shown here is derived from an EMBL/GenBank/DDBJ whole genome shotgun (WGS) entry which is preliminary data.</text>
</comment>
<feature type="transmembrane region" description="Helical" evidence="1">
    <location>
        <begin position="7"/>
        <end position="28"/>
    </location>
</feature>